<accession>A0A5C3MVA4</accession>
<evidence type="ECO:0000256" key="1">
    <source>
        <dbReference type="SAM" id="MobiDB-lite"/>
    </source>
</evidence>
<feature type="compositionally biased region" description="Low complexity" evidence="1">
    <location>
        <begin position="227"/>
        <end position="238"/>
    </location>
</feature>
<evidence type="ECO:0000313" key="2">
    <source>
        <dbReference type="EMBL" id="TFK48775.1"/>
    </source>
</evidence>
<dbReference type="SMART" id="SM00320">
    <property type="entry name" value="WD40"/>
    <property type="match status" value="3"/>
</dbReference>
<dbReference type="EMBL" id="ML213518">
    <property type="protein sequence ID" value="TFK48775.1"/>
    <property type="molecule type" value="Genomic_DNA"/>
</dbReference>
<organism evidence="2 3">
    <name type="scientific">Heliocybe sulcata</name>
    <dbReference type="NCBI Taxonomy" id="5364"/>
    <lineage>
        <taxon>Eukaryota</taxon>
        <taxon>Fungi</taxon>
        <taxon>Dikarya</taxon>
        <taxon>Basidiomycota</taxon>
        <taxon>Agaricomycotina</taxon>
        <taxon>Agaricomycetes</taxon>
        <taxon>Gloeophyllales</taxon>
        <taxon>Gloeophyllaceae</taxon>
        <taxon>Heliocybe</taxon>
    </lineage>
</organism>
<keyword evidence="3" id="KW-1185">Reference proteome</keyword>
<feature type="region of interest" description="Disordered" evidence="1">
    <location>
        <begin position="160"/>
        <end position="238"/>
    </location>
</feature>
<dbReference type="SUPFAM" id="SSF50978">
    <property type="entry name" value="WD40 repeat-like"/>
    <property type="match status" value="1"/>
</dbReference>
<dbReference type="PANTHER" id="PTHR44099">
    <property type="entry name" value="RABCONNECTIN-3B, ISOFORM A"/>
    <property type="match status" value="1"/>
</dbReference>
<feature type="compositionally biased region" description="Polar residues" evidence="1">
    <location>
        <begin position="89"/>
        <end position="104"/>
    </location>
</feature>
<dbReference type="Gene3D" id="2.130.10.10">
    <property type="entry name" value="YVTN repeat-like/Quinoprotein amine dehydrogenase"/>
    <property type="match status" value="2"/>
</dbReference>
<dbReference type="InterPro" id="IPR015943">
    <property type="entry name" value="WD40/YVTN_repeat-like_dom_sf"/>
</dbReference>
<dbReference type="GO" id="GO:0005737">
    <property type="term" value="C:cytoplasm"/>
    <property type="evidence" value="ECO:0007669"/>
    <property type="project" value="TreeGrafter"/>
</dbReference>
<evidence type="ECO:0000313" key="3">
    <source>
        <dbReference type="Proteomes" id="UP000305948"/>
    </source>
</evidence>
<dbReference type="PANTHER" id="PTHR44099:SF4">
    <property type="entry name" value="RABCONNECTIN-3B, ISOFORM A"/>
    <property type="match status" value="1"/>
</dbReference>
<feature type="compositionally biased region" description="Basic and acidic residues" evidence="1">
    <location>
        <begin position="168"/>
        <end position="184"/>
    </location>
</feature>
<gene>
    <name evidence="2" type="ORF">OE88DRAFT_1760036</name>
</gene>
<reference evidence="2 3" key="1">
    <citation type="journal article" date="2019" name="Nat. Ecol. Evol.">
        <title>Megaphylogeny resolves global patterns of mushroom evolution.</title>
        <authorList>
            <person name="Varga T."/>
            <person name="Krizsan K."/>
            <person name="Foldi C."/>
            <person name="Dima B."/>
            <person name="Sanchez-Garcia M."/>
            <person name="Sanchez-Ramirez S."/>
            <person name="Szollosi G.J."/>
            <person name="Szarkandi J.G."/>
            <person name="Papp V."/>
            <person name="Albert L."/>
            <person name="Andreopoulos W."/>
            <person name="Angelini C."/>
            <person name="Antonin V."/>
            <person name="Barry K.W."/>
            <person name="Bougher N.L."/>
            <person name="Buchanan P."/>
            <person name="Buyck B."/>
            <person name="Bense V."/>
            <person name="Catcheside P."/>
            <person name="Chovatia M."/>
            <person name="Cooper J."/>
            <person name="Damon W."/>
            <person name="Desjardin D."/>
            <person name="Finy P."/>
            <person name="Geml J."/>
            <person name="Haridas S."/>
            <person name="Hughes K."/>
            <person name="Justo A."/>
            <person name="Karasinski D."/>
            <person name="Kautmanova I."/>
            <person name="Kiss B."/>
            <person name="Kocsube S."/>
            <person name="Kotiranta H."/>
            <person name="LaButti K.M."/>
            <person name="Lechner B.E."/>
            <person name="Liimatainen K."/>
            <person name="Lipzen A."/>
            <person name="Lukacs Z."/>
            <person name="Mihaltcheva S."/>
            <person name="Morgado L.N."/>
            <person name="Niskanen T."/>
            <person name="Noordeloos M.E."/>
            <person name="Ohm R.A."/>
            <person name="Ortiz-Santana B."/>
            <person name="Ovrebo C."/>
            <person name="Racz N."/>
            <person name="Riley R."/>
            <person name="Savchenko A."/>
            <person name="Shiryaev A."/>
            <person name="Soop K."/>
            <person name="Spirin V."/>
            <person name="Szebenyi C."/>
            <person name="Tomsovsky M."/>
            <person name="Tulloss R.E."/>
            <person name="Uehling J."/>
            <person name="Grigoriev I.V."/>
            <person name="Vagvolgyi C."/>
            <person name="Papp T."/>
            <person name="Martin F.M."/>
            <person name="Miettinen O."/>
            <person name="Hibbett D.S."/>
            <person name="Nagy L.G."/>
        </authorList>
    </citation>
    <scope>NUCLEOTIDE SEQUENCE [LARGE SCALE GENOMIC DNA]</scope>
    <source>
        <strain evidence="2 3">OMC1185</strain>
    </source>
</reference>
<sequence>MSSNRFLIPLTLSASNSQRTSTSSGSLDLIESSCSRAIPTSLISWTCAVKDHEGLQKDEQKNSDISGVAMGCSDGSIYVFRATPMVQEHVSSNASSPGLQNTLGNLGPFSPTQRSRMAQSTSRSSSPSSVRSSLAPFSVSSRSRIVSGITLEQAEAPKNYVDFEDEPEKLKDMLKGKGPKERTSLSEGVRSPSPSARIVRSPGPTPRTENIAGTGTPPPTSQSVTRAPSPTLSSSPALAMPTPMQSSISLAFHLLPPRLGESHSISCMEVVRDSQALLCLQDTGYLSVFSLRDGSCLSSCRVEDEEPLPPPEGIKAHDMSHHIWSWKRLQVTIYGEKVLVLVCATDPSAISGTPSNIGDHHSEEDASEITRIAIFELKEAAAADVSVSPLLEKLGEWCMDGPVCGPILSDPSLDQGAPGPMMFFHITPARHLVMRQLWLSAPKRLNPSLLESERSNNNSMTSLPLPNPFKALKMRSTERVAVAEDETPQGMIAVGDEVDLGEISFGDREISPIAGIRIVESRAMIWSDSAMILFDLDTKASRMSPLGSAVSITSIKDVRSCSPGSYIVTCRDRAEVYAVRKVDPNNDEVEDHSPGILQYAGLSTLREVPLPNHAISHILPSGCILVVRRDEKARRALEVIDLAELGSSRLSKASPGKLGNEFLWKAKRPSKDNDVFLTALLPLELDAIIAGYSDGFIRRSSLATLAAPPKNAAADLASDVSLNALVTSLFLVRNRRTSSQIIIGGGDDGSIACWDFGSLSLAARWILFTSPLQNVLEMPESCILKGCILCIACDGTIAIIAIDGCQFLYLIPGSIAPLVHVYVDSDNILLVYSHGWARLWDLRSQEFRRSLTWDKAAEIVAQGEGWVEMTMNHVQPSLTVGVTAGTPSQAFSATLLVDLTAMINQIMASVHTPREKQRQTAVTTQYRTVLSGLLTFGLSLDIDRLCEDGLGTQSSGTSAGFMSRDALVSFASSDPRTAWTISPEVSAARALGVIALLRALALFEEFADAANTVTTFYASSLEGLVGSGYRAPSPTYLANAWLNGAGELRASIHLLFDAGIAYLSDEDANRLVETWEQLLPCRQHENDKQSHIAAMALFLCGYLAVAKYSLLSTVTLADISKSIAYYLHDDTSVYRSLAIDLCSKGFTVWQQYVDAMEMLRALFLLATSSRKETISTQNAGLLARAAVLRIASSNSPLFMTTLAFDILHPQNLEHRKSVMQLVAFFIRKQPLVLYPNLPRLVEAVVKSLDPNATSDRDAVLDTATEILGHVVKTFPTVDFHTATQRLAVGTSEGAVIMYDLKTATRLYVLDAHKKRPVAISFSPDGRRLVTVSLEEGVVLVWKVGSSFSSFFNPGAPPRQGHGGSEPFKRLPFNVGDEAKMTTAGTLEYIRFEWPADRSVKLKIRESTLTFST</sequence>
<dbReference type="Proteomes" id="UP000305948">
    <property type="component" value="Unassembled WGS sequence"/>
</dbReference>
<feature type="compositionally biased region" description="Low complexity" evidence="1">
    <location>
        <begin position="112"/>
        <end position="137"/>
    </location>
</feature>
<name>A0A5C3MVA4_9AGAM</name>
<feature type="region of interest" description="Disordered" evidence="1">
    <location>
        <begin position="89"/>
        <end position="137"/>
    </location>
</feature>
<protein>
    <submittedName>
        <fullName evidence="2">WD40 repeat-like protein</fullName>
    </submittedName>
</protein>
<dbReference type="InterPro" id="IPR049916">
    <property type="entry name" value="WDR72-like"/>
</dbReference>
<proteinExistence type="predicted"/>
<dbReference type="InterPro" id="IPR001680">
    <property type="entry name" value="WD40_rpt"/>
</dbReference>
<dbReference type="STRING" id="5364.A0A5C3MVA4"/>
<dbReference type="InterPro" id="IPR036322">
    <property type="entry name" value="WD40_repeat_dom_sf"/>
</dbReference>
<dbReference type="OrthoDB" id="338622at2759"/>